<evidence type="ECO:0000256" key="2">
    <source>
        <dbReference type="ARBA" id="ARBA00023043"/>
    </source>
</evidence>
<evidence type="ECO:0000256" key="1">
    <source>
        <dbReference type="ARBA" id="ARBA00022737"/>
    </source>
</evidence>
<feature type="repeat" description="ANK" evidence="3">
    <location>
        <begin position="821"/>
        <end position="853"/>
    </location>
</feature>
<feature type="repeat" description="ANK" evidence="3">
    <location>
        <begin position="1107"/>
        <end position="1139"/>
    </location>
</feature>
<dbReference type="STRING" id="1661398.A0A482WD75"/>
<dbReference type="PROSITE" id="PS50297">
    <property type="entry name" value="ANK_REP_REGION"/>
    <property type="match status" value="16"/>
</dbReference>
<gene>
    <name evidence="4" type="ORF">BDFB_009381</name>
</gene>
<feature type="repeat" description="ANK" evidence="3">
    <location>
        <begin position="1041"/>
        <end position="1073"/>
    </location>
</feature>
<feature type="repeat" description="ANK" evidence="3">
    <location>
        <begin position="755"/>
        <end position="787"/>
    </location>
</feature>
<feature type="repeat" description="ANK" evidence="3">
    <location>
        <begin position="656"/>
        <end position="688"/>
    </location>
</feature>
<dbReference type="PANTHER" id="PTHR24161:SF85">
    <property type="entry name" value="PALMITOYLTRANSFERASE HIP14"/>
    <property type="match status" value="1"/>
</dbReference>
<dbReference type="Proteomes" id="UP000292052">
    <property type="component" value="Unassembled WGS sequence"/>
</dbReference>
<proteinExistence type="predicted"/>
<protein>
    <submittedName>
        <fullName evidence="4">Uncharacterized protein</fullName>
    </submittedName>
</protein>
<dbReference type="InterPro" id="IPR036770">
    <property type="entry name" value="Ankyrin_rpt-contain_sf"/>
</dbReference>
<feature type="repeat" description="ANK" evidence="3">
    <location>
        <begin position="948"/>
        <end position="974"/>
    </location>
</feature>
<dbReference type="Gene3D" id="3.40.50.300">
    <property type="entry name" value="P-loop containing nucleotide triphosphate hydrolases"/>
    <property type="match status" value="1"/>
</dbReference>
<reference evidence="4 5" key="1">
    <citation type="submission" date="2017-03" db="EMBL/GenBank/DDBJ databases">
        <title>Genome of the blue death feigning beetle - Asbolus verrucosus.</title>
        <authorList>
            <person name="Rider S.D."/>
        </authorList>
    </citation>
    <scope>NUCLEOTIDE SEQUENCE [LARGE SCALE GENOMIC DNA]</scope>
    <source>
        <strain evidence="4">Butters</strain>
        <tissue evidence="4">Head and leg muscle</tissue>
    </source>
</reference>
<feature type="repeat" description="ANK" evidence="3">
    <location>
        <begin position="887"/>
        <end position="919"/>
    </location>
</feature>
<evidence type="ECO:0000313" key="4">
    <source>
        <dbReference type="EMBL" id="RZC43034.1"/>
    </source>
</evidence>
<dbReference type="PANTHER" id="PTHR24161">
    <property type="entry name" value="ANK_REP_REGION DOMAIN-CONTAINING PROTEIN-RELATED"/>
    <property type="match status" value="1"/>
</dbReference>
<feature type="repeat" description="ANK" evidence="3">
    <location>
        <begin position="854"/>
        <end position="886"/>
    </location>
</feature>
<keyword evidence="5" id="KW-1185">Reference proteome</keyword>
<dbReference type="SUPFAM" id="SSF48403">
    <property type="entry name" value="Ankyrin repeat"/>
    <property type="match status" value="2"/>
</dbReference>
<feature type="repeat" description="ANK" evidence="3">
    <location>
        <begin position="722"/>
        <end position="754"/>
    </location>
</feature>
<dbReference type="InterPro" id="IPR002110">
    <property type="entry name" value="Ankyrin_rpt"/>
</dbReference>
<comment type="caution">
    <text evidence="4">The sequence shown here is derived from an EMBL/GenBank/DDBJ whole genome shotgun (WGS) entry which is preliminary data.</text>
</comment>
<dbReference type="Pfam" id="PF12796">
    <property type="entry name" value="Ank_2"/>
    <property type="match status" value="5"/>
</dbReference>
<dbReference type="SMART" id="SM00248">
    <property type="entry name" value="ANK"/>
    <property type="match status" value="18"/>
</dbReference>
<dbReference type="Gene3D" id="1.25.40.20">
    <property type="entry name" value="Ankyrin repeat-containing domain"/>
    <property type="match status" value="7"/>
</dbReference>
<name>A0A482WD75_ASBVE</name>
<feature type="repeat" description="ANK" evidence="3">
    <location>
        <begin position="975"/>
        <end position="1007"/>
    </location>
</feature>
<feature type="repeat" description="ANK" evidence="3">
    <location>
        <begin position="689"/>
        <end position="721"/>
    </location>
</feature>
<sequence length="1163" mass="130789">MTADEKMEWVRSKGGVSDLEEYRLESGSIKETDIYSHEAENKINIICSDAGMGKSILMKNLKNNQPPNIWTIIIYSKDVSSYFREKNKSTNNIDDFISYIIKKTSKKYTDFDSDIVEILRKNNQMVYIWDGLDEISDQNLNNVLDFVAKLSKRGILQWITARCHLKKTLENKFSVLSRTLRKFTDEEQDEYIKERLTHFCPKNELKDIIEKIKYNVKMVQHNDILGIPLQIYMFTELFQQDLEKYKKLLNSIFSITDLYHHFVDEKFNHYYKEKANIKNRNDLTERILDEHKKSRLKKYEKVALKMYFEQNILEDLKINCENFLKRIQEDNDCIGIITEVTENRIPNFWHPSYGEYFAATYFSKNYQRIPKFKEFIFKERYSNVRFLFDLLLAKNFPAHIATLYKNLTVLKNHKEKIKDKDLGGRNPLQLASSWGERYPILNVEHKNDVSVIDDAKGSSVKEENPEYRDILNYLSDKCDIKQVDKMFQMDSLLYADTSLCLLPIVILSGHQKINFHDFKNFNEICTTLYYSVKFGYANIFNLIQEVPYIETKERRSSLLHLSVEYGKLNCLEKILKIGHYKEVINKGDKYGFTPTHIASQKGYADIVKMLIMSEANVNNTDQDKATPIYVASQVGHENIVILLINSGAAVNDSNKSASTPLHAAAQNGHFGVAVALVTSGAKVNLIDKNGATPLYLASQNGHFNIVELLIKSDANVNIADKNKSTPIYTASQGGYYNIVQLLIQSGAETNTCSNDGTTPLHVASQNGHKNVVRLLINSNTFIDCSDKSKATPLYTASENGRTEVVQLLIGSGANINISNKFGYTPVYIASQKKHTTIVQLLVDFKADVNTSGDGGWTPIFVICANGHLEILQILINCGAHINQIDSRGTTPLFIACQNGHIDIAEKLISCGALVNSSDSPIFVASQKGYANIVQLLVDSGADVNICNQFASQEGHSEVVQLLIKAGANVQIAKEDGTTPIYVASQKGHNNVVQLLLKAQANVDRKSNDGKTPVYVASEEGHGEVVKMLIEHKANLNSTDIKGWTPIHVACKNGHFDVVEMLIQSEVDVNITNKDDTTPVHVASENGHVRIVQLLKDSGAKINSTDKDGTTPIHIASQNGQMEVVQLLLSYGATADSINKYGLTAVQMAAQNGHSSVVELLNNS</sequence>
<dbReference type="PRINTS" id="PR01415">
    <property type="entry name" value="ANKYRIN"/>
</dbReference>
<keyword evidence="1" id="KW-0677">Repeat</keyword>
<dbReference type="PROSITE" id="PS50088">
    <property type="entry name" value="ANK_REPEAT"/>
    <property type="match status" value="17"/>
</dbReference>
<feature type="repeat" description="ANK" evidence="3">
    <location>
        <begin position="916"/>
        <end position="948"/>
    </location>
</feature>
<dbReference type="AlphaFoldDB" id="A0A482WD75"/>
<feature type="repeat" description="ANK" evidence="3">
    <location>
        <begin position="1074"/>
        <end position="1106"/>
    </location>
</feature>
<evidence type="ECO:0000313" key="5">
    <source>
        <dbReference type="Proteomes" id="UP000292052"/>
    </source>
</evidence>
<dbReference type="EMBL" id="QDEB01002529">
    <property type="protein sequence ID" value="RZC43034.1"/>
    <property type="molecule type" value="Genomic_DNA"/>
</dbReference>
<dbReference type="OrthoDB" id="194358at2759"/>
<organism evidence="4 5">
    <name type="scientific">Asbolus verrucosus</name>
    <name type="common">Desert ironclad beetle</name>
    <dbReference type="NCBI Taxonomy" id="1661398"/>
    <lineage>
        <taxon>Eukaryota</taxon>
        <taxon>Metazoa</taxon>
        <taxon>Ecdysozoa</taxon>
        <taxon>Arthropoda</taxon>
        <taxon>Hexapoda</taxon>
        <taxon>Insecta</taxon>
        <taxon>Pterygota</taxon>
        <taxon>Neoptera</taxon>
        <taxon>Endopterygota</taxon>
        <taxon>Coleoptera</taxon>
        <taxon>Polyphaga</taxon>
        <taxon>Cucujiformia</taxon>
        <taxon>Tenebrionidae</taxon>
        <taxon>Pimeliinae</taxon>
        <taxon>Asbolus</taxon>
    </lineage>
</organism>
<dbReference type="InterPro" id="IPR027417">
    <property type="entry name" value="P-loop_NTPase"/>
</dbReference>
<keyword evidence="2 3" id="KW-0040">ANK repeat</keyword>
<feature type="repeat" description="ANK" evidence="3">
    <location>
        <begin position="623"/>
        <end position="655"/>
    </location>
</feature>
<feature type="repeat" description="ANK" evidence="3">
    <location>
        <begin position="788"/>
        <end position="820"/>
    </location>
</feature>
<dbReference type="Pfam" id="PF00023">
    <property type="entry name" value="Ank"/>
    <property type="match status" value="5"/>
</dbReference>
<accession>A0A482WD75</accession>
<evidence type="ECO:0000256" key="3">
    <source>
        <dbReference type="PROSITE-ProRule" id="PRU00023"/>
    </source>
</evidence>
<feature type="repeat" description="ANK" evidence="3">
    <location>
        <begin position="1008"/>
        <end position="1040"/>
    </location>
</feature>
<feature type="repeat" description="ANK" evidence="3">
    <location>
        <begin position="590"/>
        <end position="622"/>
    </location>
</feature>